<evidence type="ECO:0000256" key="1">
    <source>
        <dbReference type="SAM" id="MobiDB-lite"/>
    </source>
</evidence>
<feature type="region of interest" description="Disordered" evidence="1">
    <location>
        <begin position="1"/>
        <end position="74"/>
    </location>
</feature>
<evidence type="ECO:0000313" key="3">
    <source>
        <dbReference type="Proteomes" id="UP000729402"/>
    </source>
</evidence>
<protein>
    <submittedName>
        <fullName evidence="2">Uncharacterized protein</fullName>
    </submittedName>
</protein>
<dbReference type="AlphaFoldDB" id="A0A8J5RK14"/>
<feature type="compositionally biased region" description="Basic and acidic residues" evidence="1">
    <location>
        <begin position="23"/>
        <end position="49"/>
    </location>
</feature>
<sequence>MCARVLTGEDAAEAAGRRRRCSRSGDRRFSRSRGELARVTRRSSREQAVGDRLTLPFTGGSSAGGGAVARDRQK</sequence>
<evidence type="ECO:0000313" key="2">
    <source>
        <dbReference type="EMBL" id="KAG8047213.1"/>
    </source>
</evidence>
<dbReference type="Proteomes" id="UP000729402">
    <property type="component" value="Unassembled WGS sequence"/>
</dbReference>
<reference evidence="2" key="1">
    <citation type="journal article" date="2021" name="bioRxiv">
        <title>Whole Genome Assembly and Annotation of Northern Wild Rice, Zizania palustris L., Supports a Whole Genome Duplication in the Zizania Genus.</title>
        <authorList>
            <person name="Haas M."/>
            <person name="Kono T."/>
            <person name="Macchietto M."/>
            <person name="Millas R."/>
            <person name="McGilp L."/>
            <person name="Shao M."/>
            <person name="Duquette J."/>
            <person name="Hirsch C.N."/>
            <person name="Kimball J."/>
        </authorList>
    </citation>
    <scope>NUCLEOTIDE SEQUENCE</scope>
    <source>
        <tissue evidence="2">Fresh leaf tissue</tissue>
    </source>
</reference>
<gene>
    <name evidence="2" type="ORF">GUJ93_ZPchr0008g12410</name>
</gene>
<dbReference type="EMBL" id="JAAALK010000290">
    <property type="protein sequence ID" value="KAG8047213.1"/>
    <property type="molecule type" value="Genomic_DNA"/>
</dbReference>
<proteinExistence type="predicted"/>
<keyword evidence="3" id="KW-1185">Reference proteome</keyword>
<name>A0A8J5RK14_ZIZPA</name>
<organism evidence="2 3">
    <name type="scientific">Zizania palustris</name>
    <name type="common">Northern wild rice</name>
    <dbReference type="NCBI Taxonomy" id="103762"/>
    <lineage>
        <taxon>Eukaryota</taxon>
        <taxon>Viridiplantae</taxon>
        <taxon>Streptophyta</taxon>
        <taxon>Embryophyta</taxon>
        <taxon>Tracheophyta</taxon>
        <taxon>Spermatophyta</taxon>
        <taxon>Magnoliopsida</taxon>
        <taxon>Liliopsida</taxon>
        <taxon>Poales</taxon>
        <taxon>Poaceae</taxon>
        <taxon>BOP clade</taxon>
        <taxon>Oryzoideae</taxon>
        <taxon>Oryzeae</taxon>
        <taxon>Zizaniinae</taxon>
        <taxon>Zizania</taxon>
    </lineage>
</organism>
<accession>A0A8J5RK14</accession>
<reference evidence="2" key="2">
    <citation type="submission" date="2021-02" db="EMBL/GenBank/DDBJ databases">
        <authorList>
            <person name="Kimball J.A."/>
            <person name="Haas M.W."/>
            <person name="Macchietto M."/>
            <person name="Kono T."/>
            <person name="Duquette J."/>
            <person name="Shao M."/>
        </authorList>
    </citation>
    <scope>NUCLEOTIDE SEQUENCE</scope>
    <source>
        <tissue evidence="2">Fresh leaf tissue</tissue>
    </source>
</reference>
<comment type="caution">
    <text evidence="2">The sequence shown here is derived from an EMBL/GenBank/DDBJ whole genome shotgun (WGS) entry which is preliminary data.</text>
</comment>